<keyword evidence="9" id="KW-1185">Reference proteome</keyword>
<dbReference type="InterPro" id="IPR040758">
    <property type="entry name" value="PrmC_N"/>
</dbReference>
<dbReference type="Proteomes" id="UP000027931">
    <property type="component" value="Unassembled WGS sequence"/>
</dbReference>
<evidence type="ECO:0000313" key="8">
    <source>
        <dbReference type="EMBL" id="KEO83364.1"/>
    </source>
</evidence>
<gene>
    <name evidence="5" type="primary">prmC</name>
    <name evidence="8" type="ORF">EL26_10325</name>
</gene>
<evidence type="ECO:0000313" key="9">
    <source>
        <dbReference type="Proteomes" id="UP000027931"/>
    </source>
</evidence>
<dbReference type="eggNOG" id="COG2890">
    <property type="taxonomic scope" value="Bacteria"/>
</dbReference>
<feature type="binding site" evidence="5">
    <location>
        <begin position="194"/>
        <end position="197"/>
    </location>
    <ligand>
        <name>substrate</name>
    </ligand>
</feature>
<dbReference type="PANTHER" id="PTHR18895">
    <property type="entry name" value="HEMK METHYLTRANSFERASE"/>
    <property type="match status" value="1"/>
</dbReference>
<dbReference type="OrthoDB" id="9800643at2"/>
<dbReference type="InterPro" id="IPR007848">
    <property type="entry name" value="Small_mtfrase_dom"/>
</dbReference>
<keyword evidence="3 5" id="KW-0949">S-adenosyl-L-methionine</keyword>
<comment type="catalytic activity">
    <reaction evidence="4 5">
        <text>L-glutaminyl-[peptide chain release factor] + S-adenosyl-L-methionine = N(5)-methyl-L-glutaminyl-[peptide chain release factor] + S-adenosyl-L-homocysteine + H(+)</text>
        <dbReference type="Rhea" id="RHEA:42896"/>
        <dbReference type="Rhea" id="RHEA-COMP:10271"/>
        <dbReference type="Rhea" id="RHEA-COMP:10272"/>
        <dbReference type="ChEBI" id="CHEBI:15378"/>
        <dbReference type="ChEBI" id="CHEBI:30011"/>
        <dbReference type="ChEBI" id="CHEBI:57856"/>
        <dbReference type="ChEBI" id="CHEBI:59789"/>
        <dbReference type="ChEBI" id="CHEBI:61891"/>
        <dbReference type="EC" id="2.1.1.297"/>
    </reaction>
</comment>
<dbReference type="CDD" id="cd02440">
    <property type="entry name" value="AdoMet_MTases"/>
    <property type="match status" value="1"/>
</dbReference>
<dbReference type="InterPro" id="IPR002052">
    <property type="entry name" value="DNA_methylase_N6_adenine_CS"/>
</dbReference>
<dbReference type="InterPro" id="IPR029063">
    <property type="entry name" value="SAM-dependent_MTases_sf"/>
</dbReference>
<dbReference type="Gene3D" id="1.10.8.10">
    <property type="entry name" value="DNA helicase RuvA subunit, C-terminal domain"/>
    <property type="match status" value="1"/>
</dbReference>
<evidence type="ECO:0000256" key="4">
    <source>
        <dbReference type="ARBA" id="ARBA00048391"/>
    </source>
</evidence>
<keyword evidence="2 5" id="KW-0808">Transferase</keyword>
<dbReference type="InterPro" id="IPR004556">
    <property type="entry name" value="HemK-like"/>
</dbReference>
<accession>A0A074LQI0</accession>
<proteinExistence type="inferred from homology"/>
<feature type="binding site" evidence="5">
    <location>
        <position position="194"/>
    </location>
    <ligand>
        <name>S-adenosyl-L-methionine</name>
        <dbReference type="ChEBI" id="CHEBI:59789"/>
    </ligand>
</feature>
<dbReference type="SUPFAM" id="SSF53335">
    <property type="entry name" value="S-adenosyl-L-methionine-dependent methyltransferases"/>
    <property type="match status" value="1"/>
</dbReference>
<feature type="binding site" evidence="5">
    <location>
        <position position="150"/>
    </location>
    <ligand>
        <name>S-adenosyl-L-methionine</name>
        <dbReference type="ChEBI" id="CHEBI:59789"/>
    </ligand>
</feature>
<keyword evidence="1 5" id="KW-0489">Methyltransferase</keyword>
<dbReference type="InterPro" id="IPR019874">
    <property type="entry name" value="RF_methyltr_PrmC"/>
</dbReference>
<comment type="similarity">
    <text evidence="5">Belongs to the protein N5-glutamine methyltransferase family. PrmC subfamily.</text>
</comment>
<sequence>MPALSIREVLMGASRFFDSQGIRSPQFNAEVLVQHVLGIDKTRMLLVWNDPFPEGKRAVFDELVKRRGEQEPLQYLVGSTEFYGREFLVNPAVLIPRPETELLIEQVLKQKPLFAGKKGPVVIADIGSGSGAIAVTAALEWEGAQVFSVDISEEALAVARENAARLGANVEFLHGDLVTPLLERGIRPDILVSNPPYIPTADCEELDAEVREHEPLLALDGGPDGMYPYRVLSAALPRLWPEDGPAYVAYEVGIHQDVWVEKMIAEGAAAVAPDTLETGILPDWQGIGRVIWGVRR</sequence>
<comment type="function">
    <text evidence="5">Methylates the class 1 translation termination release factors RF1/PrfA and RF2/PrfB on the glutamine residue of the universally conserved GGQ motif.</text>
</comment>
<dbReference type="RefSeq" id="WP_038087522.1">
    <property type="nucleotide sequence ID" value="NZ_JMIR01000012.1"/>
</dbReference>
<dbReference type="Gene3D" id="3.40.50.150">
    <property type="entry name" value="Vaccinia Virus protein VP39"/>
    <property type="match status" value="1"/>
</dbReference>
<evidence type="ECO:0000256" key="1">
    <source>
        <dbReference type="ARBA" id="ARBA00022603"/>
    </source>
</evidence>
<comment type="caution">
    <text evidence="8">The sequence shown here is derived from an EMBL/GenBank/DDBJ whole genome shotgun (WGS) entry which is preliminary data.</text>
</comment>
<dbReference type="PANTHER" id="PTHR18895:SF74">
    <property type="entry name" value="MTRF1L RELEASE FACTOR GLUTAMINE METHYLTRANSFERASE"/>
    <property type="match status" value="1"/>
</dbReference>
<dbReference type="EC" id="2.1.1.297" evidence="5"/>
<evidence type="ECO:0000259" key="7">
    <source>
        <dbReference type="Pfam" id="PF17827"/>
    </source>
</evidence>
<dbReference type="GO" id="GO:0102559">
    <property type="term" value="F:peptide chain release factor N(5)-glutamine methyltransferase activity"/>
    <property type="evidence" value="ECO:0007669"/>
    <property type="project" value="UniProtKB-EC"/>
</dbReference>
<feature type="binding site" evidence="5">
    <location>
        <begin position="127"/>
        <end position="131"/>
    </location>
    <ligand>
        <name>S-adenosyl-L-methionine</name>
        <dbReference type="ChEBI" id="CHEBI:59789"/>
    </ligand>
</feature>
<feature type="domain" description="Release factor glutamine methyltransferase N-terminal" evidence="7">
    <location>
        <begin position="8"/>
        <end position="78"/>
    </location>
</feature>
<feature type="domain" description="Methyltransferase small" evidence="6">
    <location>
        <begin position="100"/>
        <end position="197"/>
    </location>
</feature>
<evidence type="ECO:0000256" key="5">
    <source>
        <dbReference type="HAMAP-Rule" id="MF_02126"/>
    </source>
</evidence>
<dbReference type="PROSITE" id="PS00092">
    <property type="entry name" value="N6_MTASE"/>
    <property type="match status" value="1"/>
</dbReference>
<dbReference type="NCBIfam" id="TIGR03534">
    <property type="entry name" value="RF_mod_PrmC"/>
    <property type="match status" value="1"/>
</dbReference>
<dbReference type="AlphaFoldDB" id="A0A074LQI0"/>
<evidence type="ECO:0000259" key="6">
    <source>
        <dbReference type="Pfam" id="PF05175"/>
    </source>
</evidence>
<comment type="caution">
    <text evidence="5">Lacks conserved residue(s) required for the propagation of feature annotation.</text>
</comment>
<dbReference type="Pfam" id="PF05175">
    <property type="entry name" value="MTS"/>
    <property type="match status" value="1"/>
</dbReference>
<dbReference type="NCBIfam" id="TIGR00536">
    <property type="entry name" value="hemK_fam"/>
    <property type="match status" value="1"/>
</dbReference>
<organism evidence="8 9">
    <name type="scientific">Tumebacillus flagellatus</name>
    <dbReference type="NCBI Taxonomy" id="1157490"/>
    <lineage>
        <taxon>Bacteria</taxon>
        <taxon>Bacillati</taxon>
        <taxon>Bacillota</taxon>
        <taxon>Bacilli</taxon>
        <taxon>Bacillales</taxon>
        <taxon>Alicyclobacillaceae</taxon>
        <taxon>Tumebacillus</taxon>
    </lineage>
</organism>
<dbReference type="GO" id="GO:0003676">
    <property type="term" value="F:nucleic acid binding"/>
    <property type="evidence" value="ECO:0007669"/>
    <property type="project" value="InterPro"/>
</dbReference>
<dbReference type="GO" id="GO:0032259">
    <property type="term" value="P:methylation"/>
    <property type="evidence" value="ECO:0007669"/>
    <property type="project" value="UniProtKB-KW"/>
</dbReference>
<dbReference type="InterPro" id="IPR050320">
    <property type="entry name" value="N5-glutamine_MTase"/>
</dbReference>
<dbReference type="STRING" id="1157490.EL26_10325"/>
<name>A0A074LQI0_9BACL</name>
<evidence type="ECO:0000256" key="2">
    <source>
        <dbReference type="ARBA" id="ARBA00022679"/>
    </source>
</evidence>
<evidence type="ECO:0000256" key="3">
    <source>
        <dbReference type="ARBA" id="ARBA00022691"/>
    </source>
</evidence>
<dbReference type="Pfam" id="PF17827">
    <property type="entry name" value="PrmC_N"/>
    <property type="match status" value="1"/>
</dbReference>
<dbReference type="HAMAP" id="MF_02126">
    <property type="entry name" value="RF_methyltr_PrmC"/>
    <property type="match status" value="1"/>
</dbReference>
<protein>
    <recommendedName>
        <fullName evidence="5">Release factor glutamine methyltransferase</fullName>
        <shortName evidence="5">RF MTase</shortName>
        <ecNumber evidence="5">2.1.1.297</ecNumber>
    </recommendedName>
    <alternativeName>
        <fullName evidence="5">N5-glutamine methyltransferase PrmC</fullName>
    </alternativeName>
    <alternativeName>
        <fullName evidence="5">Protein-(glutamine-N5) MTase PrmC</fullName>
    </alternativeName>
    <alternativeName>
        <fullName evidence="5">Protein-glutamine N-methyltransferase PrmC</fullName>
    </alternativeName>
</protein>
<dbReference type="EMBL" id="JMIR01000012">
    <property type="protein sequence ID" value="KEO83364.1"/>
    <property type="molecule type" value="Genomic_DNA"/>
</dbReference>
<reference evidence="8 9" key="1">
    <citation type="journal article" date="2013" name="Int. J. Syst. Evol. Microbiol.">
        <title>Tumebacillus flagellatus sp. nov., an alpha-amylase/pullulanase-producing bacterium isolated from cassava wastewater.</title>
        <authorList>
            <person name="Wang Q."/>
            <person name="Xie N."/>
            <person name="Qin Y."/>
            <person name="Shen N."/>
            <person name="Zhu J."/>
            <person name="Mi H."/>
            <person name="Huang R."/>
        </authorList>
    </citation>
    <scope>NUCLEOTIDE SEQUENCE [LARGE SCALE GENOMIC DNA]</scope>
    <source>
        <strain evidence="8 9">GST4</strain>
    </source>
</reference>